<keyword evidence="2" id="KW-0662">Pyridine nucleotide biosynthesis</keyword>
<keyword evidence="3" id="KW-0479">Metal-binding</keyword>
<evidence type="ECO:0000256" key="3">
    <source>
        <dbReference type="ARBA" id="ARBA00022723"/>
    </source>
</evidence>
<dbReference type="Gene3D" id="3.40.50.850">
    <property type="entry name" value="Isochorismatase-like"/>
    <property type="match status" value="1"/>
</dbReference>
<keyword evidence="10" id="KW-1185">Reference proteome</keyword>
<dbReference type="PANTHER" id="PTHR11080:SF2">
    <property type="entry name" value="LD05707P"/>
    <property type="match status" value="1"/>
</dbReference>
<keyword evidence="4 9" id="KW-0378">Hydrolase</keyword>
<dbReference type="GO" id="GO:0019363">
    <property type="term" value="P:pyridine nucleotide biosynthetic process"/>
    <property type="evidence" value="ECO:0007669"/>
    <property type="project" value="UniProtKB-KW"/>
</dbReference>
<feature type="domain" description="Isochorismatase-like" evidence="8">
    <location>
        <begin position="8"/>
        <end position="217"/>
    </location>
</feature>
<dbReference type="GO" id="GO:0046872">
    <property type="term" value="F:metal ion binding"/>
    <property type="evidence" value="ECO:0007669"/>
    <property type="project" value="UniProtKB-KW"/>
</dbReference>
<evidence type="ECO:0000256" key="5">
    <source>
        <dbReference type="ARBA" id="ARBA00037900"/>
    </source>
</evidence>
<dbReference type="EC" id="3.5.1.19" evidence="6"/>
<accession>A0A6G1L6J3</accession>
<evidence type="ECO:0000256" key="7">
    <source>
        <dbReference type="ARBA" id="ARBA00043224"/>
    </source>
</evidence>
<dbReference type="SUPFAM" id="SSF52499">
    <property type="entry name" value="Isochorismatase-like hydrolases"/>
    <property type="match status" value="1"/>
</dbReference>
<protein>
    <recommendedName>
        <fullName evidence="6">nicotinamidase</fullName>
        <ecNumber evidence="6">3.5.1.19</ecNumber>
    </recommendedName>
    <alternativeName>
        <fullName evidence="7">Nicotinamide deamidase</fullName>
    </alternativeName>
</protein>
<evidence type="ECO:0000259" key="8">
    <source>
        <dbReference type="Pfam" id="PF00857"/>
    </source>
</evidence>
<gene>
    <name evidence="9" type="ORF">EJ03DRAFT_337410</name>
</gene>
<comment type="similarity">
    <text evidence="1">Belongs to the isochorismatase family.</text>
</comment>
<comment type="pathway">
    <text evidence="5">Cofactor biosynthesis; nicotinate biosynthesis; nicotinate from nicotinamide: step 1/1.</text>
</comment>
<sequence length="232" mass="25360">MAPATKAALAIIDFQNDFCPPNGTLAVEGGRDIAKSINELLSYPFALKLATRDFHPADHISFASQHPGKQPFTSEHIITNPENAEETQATRLWPDHCVQGTPGCELVDELDKPKLDMVVDKGMDKRVESYSAFGPPFRNPKVAMSGLEETLGRHGITDVFVVGIAWDYCVRCSAVDAVEHGFRTYVIEEATRGVDRSEEGHPATRKALQEAGVRVIGLDAKELQELRTSAGS</sequence>
<dbReference type="InterPro" id="IPR000868">
    <property type="entry name" value="Isochorismatase-like_dom"/>
</dbReference>
<dbReference type="AlphaFoldDB" id="A0A6G1L6J3"/>
<name>A0A6G1L6J3_9PEZI</name>
<organism evidence="9 10">
    <name type="scientific">Teratosphaeria nubilosa</name>
    <dbReference type="NCBI Taxonomy" id="161662"/>
    <lineage>
        <taxon>Eukaryota</taxon>
        <taxon>Fungi</taxon>
        <taxon>Dikarya</taxon>
        <taxon>Ascomycota</taxon>
        <taxon>Pezizomycotina</taxon>
        <taxon>Dothideomycetes</taxon>
        <taxon>Dothideomycetidae</taxon>
        <taxon>Mycosphaerellales</taxon>
        <taxon>Teratosphaeriaceae</taxon>
        <taxon>Teratosphaeria</taxon>
    </lineage>
</organism>
<reference evidence="9" key="1">
    <citation type="journal article" date="2020" name="Stud. Mycol.">
        <title>101 Dothideomycetes genomes: a test case for predicting lifestyles and emergence of pathogens.</title>
        <authorList>
            <person name="Haridas S."/>
            <person name="Albert R."/>
            <person name="Binder M."/>
            <person name="Bloem J."/>
            <person name="Labutti K."/>
            <person name="Salamov A."/>
            <person name="Andreopoulos B."/>
            <person name="Baker S."/>
            <person name="Barry K."/>
            <person name="Bills G."/>
            <person name="Bluhm B."/>
            <person name="Cannon C."/>
            <person name="Castanera R."/>
            <person name="Culley D."/>
            <person name="Daum C."/>
            <person name="Ezra D."/>
            <person name="Gonzalez J."/>
            <person name="Henrissat B."/>
            <person name="Kuo A."/>
            <person name="Liang C."/>
            <person name="Lipzen A."/>
            <person name="Lutzoni F."/>
            <person name="Magnuson J."/>
            <person name="Mondo S."/>
            <person name="Nolan M."/>
            <person name="Ohm R."/>
            <person name="Pangilinan J."/>
            <person name="Park H.-J."/>
            <person name="Ramirez L."/>
            <person name="Alfaro M."/>
            <person name="Sun H."/>
            <person name="Tritt A."/>
            <person name="Yoshinaga Y."/>
            <person name="Zwiers L.-H."/>
            <person name="Turgeon B."/>
            <person name="Goodwin S."/>
            <person name="Spatafora J."/>
            <person name="Crous P."/>
            <person name="Grigoriev I."/>
        </authorList>
    </citation>
    <scope>NUCLEOTIDE SEQUENCE</scope>
    <source>
        <strain evidence="9">CBS 116005</strain>
    </source>
</reference>
<dbReference type="Proteomes" id="UP000799436">
    <property type="component" value="Unassembled WGS sequence"/>
</dbReference>
<dbReference type="InterPro" id="IPR036380">
    <property type="entry name" value="Isochorismatase-like_sf"/>
</dbReference>
<dbReference type="GO" id="GO:0008936">
    <property type="term" value="F:nicotinamidase activity"/>
    <property type="evidence" value="ECO:0007669"/>
    <property type="project" value="UniProtKB-EC"/>
</dbReference>
<dbReference type="EMBL" id="ML995851">
    <property type="protein sequence ID" value="KAF2767864.1"/>
    <property type="molecule type" value="Genomic_DNA"/>
</dbReference>
<evidence type="ECO:0000256" key="1">
    <source>
        <dbReference type="ARBA" id="ARBA00006336"/>
    </source>
</evidence>
<dbReference type="OrthoDB" id="3341310at2759"/>
<dbReference type="CDD" id="cd01011">
    <property type="entry name" value="nicotinamidase"/>
    <property type="match status" value="1"/>
</dbReference>
<proteinExistence type="inferred from homology"/>
<evidence type="ECO:0000256" key="4">
    <source>
        <dbReference type="ARBA" id="ARBA00022801"/>
    </source>
</evidence>
<dbReference type="InterPro" id="IPR052347">
    <property type="entry name" value="Isochorismatase_Nicotinamidase"/>
</dbReference>
<evidence type="ECO:0000256" key="2">
    <source>
        <dbReference type="ARBA" id="ARBA00022642"/>
    </source>
</evidence>
<evidence type="ECO:0000313" key="9">
    <source>
        <dbReference type="EMBL" id="KAF2767864.1"/>
    </source>
</evidence>
<dbReference type="PANTHER" id="PTHR11080">
    <property type="entry name" value="PYRAZINAMIDASE/NICOTINAMIDASE"/>
    <property type="match status" value="1"/>
</dbReference>
<evidence type="ECO:0000313" key="10">
    <source>
        <dbReference type="Proteomes" id="UP000799436"/>
    </source>
</evidence>
<dbReference type="Pfam" id="PF00857">
    <property type="entry name" value="Isochorismatase"/>
    <property type="match status" value="1"/>
</dbReference>
<evidence type="ECO:0000256" key="6">
    <source>
        <dbReference type="ARBA" id="ARBA00039017"/>
    </source>
</evidence>